<name>A0A2M6P2K3_9BACT</name>
<dbReference type="Gene3D" id="3.40.50.620">
    <property type="entry name" value="HUPs"/>
    <property type="match status" value="1"/>
</dbReference>
<dbReference type="AlphaFoldDB" id="A0A2M6P2K3"/>
<evidence type="ECO:0000256" key="1">
    <source>
        <dbReference type="ARBA" id="ARBA00022679"/>
    </source>
</evidence>
<keyword evidence="1" id="KW-0808">Transferase</keyword>
<dbReference type="NCBIfam" id="TIGR00125">
    <property type="entry name" value="cyt_tran_rel"/>
    <property type="match status" value="1"/>
</dbReference>
<dbReference type="InterPro" id="IPR004821">
    <property type="entry name" value="Cyt_trans-like"/>
</dbReference>
<evidence type="ECO:0000256" key="2">
    <source>
        <dbReference type="ARBA" id="ARBA00022695"/>
    </source>
</evidence>
<protein>
    <submittedName>
        <fullName evidence="4">FAD synthase</fullName>
    </submittedName>
</protein>
<dbReference type="SUPFAM" id="SSF52374">
    <property type="entry name" value="Nucleotidylyl transferase"/>
    <property type="match status" value="1"/>
</dbReference>
<evidence type="ECO:0000313" key="5">
    <source>
        <dbReference type="Proteomes" id="UP000228528"/>
    </source>
</evidence>
<accession>A0A2M6P2K3</accession>
<feature type="domain" description="Cytidyltransferase-like" evidence="3">
    <location>
        <begin position="7"/>
        <end position="134"/>
    </location>
</feature>
<proteinExistence type="predicted"/>
<dbReference type="Proteomes" id="UP000228528">
    <property type="component" value="Unassembled WGS sequence"/>
</dbReference>
<dbReference type="EMBL" id="PFBW01000054">
    <property type="protein sequence ID" value="PIR77660.1"/>
    <property type="molecule type" value="Genomic_DNA"/>
</dbReference>
<dbReference type="InterPro" id="IPR014729">
    <property type="entry name" value="Rossmann-like_a/b/a_fold"/>
</dbReference>
<organism evidence="4 5">
    <name type="scientific">Candidatus Magasanikbacteria bacterium CG10_big_fil_rev_8_21_14_0_10_38_6</name>
    <dbReference type="NCBI Taxonomy" id="1974647"/>
    <lineage>
        <taxon>Bacteria</taxon>
        <taxon>Candidatus Magasanikiibacteriota</taxon>
    </lineage>
</organism>
<sequence length="140" mass="16113">MPNTVMIFGTFDILHPGHIDLFTQAKKLGDSLTVVVARDHRVANLKKDVPVHTEQERMNLLKHIDLIDTAIMGNNEDVYKVIQDNQPDIIALGYDQTHYTDKLEQKIKEFGLHTKVIRLKPYKQDTHKSTIIKQKILSQT</sequence>
<dbReference type="GO" id="GO:0016779">
    <property type="term" value="F:nucleotidyltransferase activity"/>
    <property type="evidence" value="ECO:0007669"/>
    <property type="project" value="UniProtKB-KW"/>
</dbReference>
<dbReference type="InterPro" id="IPR050385">
    <property type="entry name" value="Archaeal_FAD_synthase"/>
</dbReference>
<reference evidence="5" key="1">
    <citation type="submission" date="2017-09" db="EMBL/GenBank/DDBJ databases">
        <title>Depth-based differentiation of microbial function through sediment-hosted aquifers and enrichment of novel symbionts in the deep terrestrial subsurface.</title>
        <authorList>
            <person name="Probst A.J."/>
            <person name="Ladd B."/>
            <person name="Jarett J.K."/>
            <person name="Geller-Mcgrath D.E."/>
            <person name="Sieber C.M.K."/>
            <person name="Emerson J.B."/>
            <person name="Anantharaman K."/>
            <person name="Thomas B.C."/>
            <person name="Malmstrom R."/>
            <person name="Stieglmeier M."/>
            <person name="Klingl A."/>
            <person name="Woyke T."/>
            <person name="Ryan C.M."/>
            <person name="Banfield J.F."/>
        </authorList>
    </citation>
    <scope>NUCLEOTIDE SEQUENCE [LARGE SCALE GENOMIC DNA]</scope>
</reference>
<comment type="caution">
    <text evidence="4">The sequence shown here is derived from an EMBL/GenBank/DDBJ whole genome shotgun (WGS) entry which is preliminary data.</text>
</comment>
<evidence type="ECO:0000259" key="3">
    <source>
        <dbReference type="Pfam" id="PF01467"/>
    </source>
</evidence>
<gene>
    <name evidence="4" type="ORF">COU30_01255</name>
</gene>
<dbReference type="PANTHER" id="PTHR43793:SF1">
    <property type="entry name" value="FAD SYNTHASE"/>
    <property type="match status" value="1"/>
</dbReference>
<dbReference type="PANTHER" id="PTHR43793">
    <property type="entry name" value="FAD SYNTHASE"/>
    <property type="match status" value="1"/>
</dbReference>
<dbReference type="Pfam" id="PF01467">
    <property type="entry name" value="CTP_transf_like"/>
    <property type="match status" value="1"/>
</dbReference>
<keyword evidence="2" id="KW-0548">Nucleotidyltransferase</keyword>
<evidence type="ECO:0000313" key="4">
    <source>
        <dbReference type="EMBL" id="PIR77660.1"/>
    </source>
</evidence>